<evidence type="ECO:0000313" key="1">
    <source>
        <dbReference type="EMBL" id="QLG30066.1"/>
    </source>
</evidence>
<keyword evidence="1" id="KW-0614">Plasmid</keyword>
<proteinExistence type="predicted"/>
<dbReference type="AlphaFoldDB" id="A0A7D5GET6"/>
<reference evidence="1 2" key="1">
    <citation type="submission" date="2020-07" db="EMBL/GenBank/DDBJ databases">
        <title>Gai3-2, isolated from salt lake.</title>
        <authorList>
            <person name="Cui H."/>
            <person name="Shi X."/>
        </authorList>
    </citation>
    <scope>NUCLEOTIDE SEQUENCE [LARGE SCALE GENOMIC DNA]</scope>
    <source>
        <strain evidence="1 2">Gai3-2</strain>
        <plasmid evidence="1 2">unnamed3</plasmid>
    </source>
</reference>
<evidence type="ECO:0000313" key="2">
    <source>
        <dbReference type="Proteomes" id="UP000509750"/>
    </source>
</evidence>
<keyword evidence="2" id="KW-1185">Reference proteome</keyword>
<organism evidence="1 2">
    <name type="scientific">Halorarum halophilum</name>
    <dbReference type="NCBI Taxonomy" id="2743090"/>
    <lineage>
        <taxon>Archaea</taxon>
        <taxon>Methanobacteriati</taxon>
        <taxon>Methanobacteriota</taxon>
        <taxon>Stenosarchaea group</taxon>
        <taxon>Halobacteria</taxon>
        <taxon>Halobacteriales</taxon>
        <taxon>Haloferacaceae</taxon>
        <taxon>Halorarum</taxon>
    </lineage>
</organism>
<dbReference type="GeneID" id="56031367"/>
<dbReference type="EMBL" id="CP058532">
    <property type="protein sequence ID" value="QLG30066.1"/>
    <property type="molecule type" value="Genomic_DNA"/>
</dbReference>
<accession>A0A7D5GET6</accession>
<sequence length="170" mass="20252">MSRIYDRHRYEYPSGKVSLDFRLDVPKAPHEDLKSSATMKDGLVDDFELRLGLLSQEQYTADEIRETMEEILRQADLPRTRHRAERQKIIDEEVDEYGLDPDRIPDVEAEDEIDVKLGYDPHWGELGFYQIHLKCHSFFPPVWREDEFMDFVEEYTDLFVDAFDWEETDG</sequence>
<dbReference type="RefSeq" id="WP_179171640.1">
    <property type="nucleotide sequence ID" value="NZ_CP058532.1"/>
</dbReference>
<protein>
    <submittedName>
        <fullName evidence="1">Uncharacterized protein</fullName>
    </submittedName>
</protein>
<dbReference type="Proteomes" id="UP000509750">
    <property type="component" value="Plasmid unnamed3"/>
</dbReference>
<dbReference type="KEGG" id="halg:HUG10_21000"/>
<geneLocation type="plasmid" evidence="1 2">
    <name>unnamed3</name>
</geneLocation>
<name>A0A7D5GET6_9EURY</name>
<gene>
    <name evidence="1" type="ORF">HUG10_21000</name>
</gene>